<comment type="caution">
    <text evidence="3">The sequence shown here is derived from an EMBL/GenBank/DDBJ whole genome shotgun (WGS) entry which is preliminary data.</text>
</comment>
<keyword evidence="4" id="KW-1185">Reference proteome</keyword>
<dbReference type="EMBL" id="SUNJ01015648">
    <property type="protein sequence ID" value="TPP47417.1"/>
    <property type="molecule type" value="Genomic_DNA"/>
</dbReference>
<dbReference type="Proteomes" id="UP000316759">
    <property type="component" value="Unassembled WGS sequence"/>
</dbReference>
<evidence type="ECO:0000313" key="3">
    <source>
        <dbReference type="EMBL" id="TPP47417.1"/>
    </source>
</evidence>
<organism evidence="3 4">
    <name type="scientific">Fasciola gigantica</name>
    <name type="common">Giant liver fluke</name>
    <dbReference type="NCBI Taxonomy" id="46835"/>
    <lineage>
        <taxon>Eukaryota</taxon>
        <taxon>Metazoa</taxon>
        <taxon>Spiralia</taxon>
        <taxon>Lophotrochozoa</taxon>
        <taxon>Platyhelminthes</taxon>
        <taxon>Trematoda</taxon>
        <taxon>Digenea</taxon>
        <taxon>Plagiorchiida</taxon>
        <taxon>Echinostomata</taxon>
        <taxon>Echinostomatoidea</taxon>
        <taxon>Fasciolidae</taxon>
        <taxon>Fasciola</taxon>
    </lineage>
</organism>
<feature type="compositionally biased region" description="Basic and acidic residues" evidence="1">
    <location>
        <begin position="75"/>
        <end position="94"/>
    </location>
</feature>
<gene>
    <name evidence="3" type="ORF">FGIG_05829</name>
</gene>
<feature type="region of interest" description="Disordered" evidence="1">
    <location>
        <begin position="75"/>
        <end position="131"/>
    </location>
</feature>
<feature type="signal peptide" evidence="2">
    <location>
        <begin position="1"/>
        <end position="22"/>
    </location>
</feature>
<protein>
    <submittedName>
        <fullName evidence="3">Uncharacterized protein</fullName>
    </submittedName>
</protein>
<feature type="region of interest" description="Disordered" evidence="1">
    <location>
        <begin position="44"/>
        <end position="63"/>
    </location>
</feature>
<sequence length="157" mass="18221">MIRLRISIILLLIGHLSLSSLALHISKKEHVIRFVEENAWDEEKTSRYATTDSDDLRTESDWPRTTTHWDVSTTERDWTQTTTERDHQTTDSDWPRTTTHWDVSTTERDWTQTTTERDHQTTGRFTDETVPTTPSRKGIVVSLSASVRALLHIFGLD</sequence>
<evidence type="ECO:0000313" key="4">
    <source>
        <dbReference type="Proteomes" id="UP000316759"/>
    </source>
</evidence>
<keyword evidence="2" id="KW-0732">Signal</keyword>
<evidence type="ECO:0000256" key="1">
    <source>
        <dbReference type="SAM" id="MobiDB-lite"/>
    </source>
</evidence>
<feature type="compositionally biased region" description="Polar residues" evidence="1">
    <location>
        <begin position="95"/>
        <end position="104"/>
    </location>
</feature>
<feature type="chain" id="PRO_5021501759" evidence="2">
    <location>
        <begin position="23"/>
        <end position="157"/>
    </location>
</feature>
<accession>A0A504XQN1</accession>
<proteinExistence type="predicted"/>
<evidence type="ECO:0000256" key="2">
    <source>
        <dbReference type="SAM" id="SignalP"/>
    </source>
</evidence>
<name>A0A504XQN1_FASGI</name>
<feature type="compositionally biased region" description="Basic and acidic residues" evidence="1">
    <location>
        <begin position="105"/>
        <end position="127"/>
    </location>
</feature>
<dbReference type="AlphaFoldDB" id="A0A504XQN1"/>
<reference evidence="3 4" key="1">
    <citation type="submission" date="2019-04" db="EMBL/GenBank/DDBJ databases">
        <title>Annotation for the trematode Fasciola gigantica.</title>
        <authorList>
            <person name="Choi Y.-J."/>
        </authorList>
    </citation>
    <scope>NUCLEOTIDE SEQUENCE [LARGE SCALE GENOMIC DNA]</scope>
    <source>
        <strain evidence="3">Uganda_cow_1</strain>
    </source>
</reference>